<proteinExistence type="predicted"/>
<evidence type="ECO:0000313" key="1">
    <source>
        <dbReference type="EMBL" id="KAF0712290.1"/>
    </source>
</evidence>
<keyword evidence="2" id="KW-1185">Reference proteome</keyword>
<organism evidence="1 2">
    <name type="scientific">Aphis craccivora</name>
    <name type="common">Cowpea aphid</name>
    <dbReference type="NCBI Taxonomy" id="307492"/>
    <lineage>
        <taxon>Eukaryota</taxon>
        <taxon>Metazoa</taxon>
        <taxon>Ecdysozoa</taxon>
        <taxon>Arthropoda</taxon>
        <taxon>Hexapoda</taxon>
        <taxon>Insecta</taxon>
        <taxon>Pterygota</taxon>
        <taxon>Neoptera</taxon>
        <taxon>Paraneoptera</taxon>
        <taxon>Hemiptera</taxon>
        <taxon>Sternorrhyncha</taxon>
        <taxon>Aphidomorpha</taxon>
        <taxon>Aphidoidea</taxon>
        <taxon>Aphididae</taxon>
        <taxon>Aphidini</taxon>
        <taxon>Aphis</taxon>
        <taxon>Aphis</taxon>
    </lineage>
</organism>
<dbReference type="AlphaFoldDB" id="A0A6G0VXJ1"/>
<sequence length="28" mass="3277">MRQTRRIVCPALPFTLRDLGEYLDLNAN</sequence>
<evidence type="ECO:0000313" key="2">
    <source>
        <dbReference type="Proteomes" id="UP000478052"/>
    </source>
</evidence>
<gene>
    <name evidence="1" type="ORF">FWK35_00030449</name>
</gene>
<name>A0A6G0VXJ1_APHCR</name>
<dbReference type="EMBL" id="VUJU01010978">
    <property type="protein sequence ID" value="KAF0712290.1"/>
    <property type="molecule type" value="Genomic_DNA"/>
</dbReference>
<protein>
    <submittedName>
        <fullName evidence="1">RING-type domain-containing protein</fullName>
    </submittedName>
</protein>
<reference evidence="1 2" key="1">
    <citation type="submission" date="2019-08" db="EMBL/GenBank/DDBJ databases">
        <title>Whole genome of Aphis craccivora.</title>
        <authorList>
            <person name="Voronova N.V."/>
            <person name="Shulinski R.S."/>
            <person name="Bandarenka Y.V."/>
            <person name="Zhorov D.G."/>
            <person name="Warner D."/>
        </authorList>
    </citation>
    <scope>NUCLEOTIDE SEQUENCE [LARGE SCALE GENOMIC DNA]</scope>
    <source>
        <strain evidence="1">180601</strain>
        <tissue evidence="1">Whole Body</tissue>
    </source>
</reference>
<comment type="caution">
    <text evidence="1">The sequence shown here is derived from an EMBL/GenBank/DDBJ whole genome shotgun (WGS) entry which is preliminary data.</text>
</comment>
<dbReference type="Proteomes" id="UP000478052">
    <property type="component" value="Unassembled WGS sequence"/>
</dbReference>
<accession>A0A6G0VXJ1</accession>
<feature type="non-terminal residue" evidence="1">
    <location>
        <position position="28"/>
    </location>
</feature>